<name>A0A1B0C2J5_9MUSC</name>
<dbReference type="Proteomes" id="UP000092460">
    <property type="component" value="Unassembled WGS sequence"/>
</dbReference>
<evidence type="ECO:0000313" key="1">
    <source>
        <dbReference type="EnsemblMetazoa" id="GPPI047412-PA"/>
    </source>
</evidence>
<evidence type="ECO:0000313" key="2">
    <source>
        <dbReference type="Proteomes" id="UP000092460"/>
    </source>
</evidence>
<dbReference type="EnsemblMetazoa" id="GPPI047412-RA">
    <property type="protein sequence ID" value="GPPI047412-PA"/>
    <property type="gene ID" value="GPPI047412"/>
</dbReference>
<dbReference type="VEuPathDB" id="VectorBase:GPPI047412"/>
<protein>
    <submittedName>
        <fullName evidence="1">Uncharacterized protein</fullName>
    </submittedName>
</protein>
<dbReference type="AlphaFoldDB" id="A0A1B0C2J5"/>
<reference evidence="1" key="2">
    <citation type="submission" date="2020-05" db="UniProtKB">
        <authorList>
            <consortium name="EnsemblMetazoa"/>
        </authorList>
    </citation>
    <scope>IDENTIFICATION</scope>
    <source>
        <strain evidence="1">IAEA</strain>
    </source>
</reference>
<sequence>MNFNTSNFTLSIVFFETRNSYEISNGESELLQQVFLLHWDTNIVHQMQKCLDEQVAEYLETDLIANWDLLPDFKFIFKL</sequence>
<organism evidence="1 2">
    <name type="scientific">Glossina palpalis gambiensis</name>
    <dbReference type="NCBI Taxonomy" id="67801"/>
    <lineage>
        <taxon>Eukaryota</taxon>
        <taxon>Metazoa</taxon>
        <taxon>Ecdysozoa</taxon>
        <taxon>Arthropoda</taxon>
        <taxon>Hexapoda</taxon>
        <taxon>Insecta</taxon>
        <taxon>Pterygota</taxon>
        <taxon>Neoptera</taxon>
        <taxon>Endopterygota</taxon>
        <taxon>Diptera</taxon>
        <taxon>Brachycera</taxon>
        <taxon>Muscomorpha</taxon>
        <taxon>Hippoboscoidea</taxon>
        <taxon>Glossinidae</taxon>
        <taxon>Glossina</taxon>
    </lineage>
</organism>
<keyword evidence="2" id="KW-1185">Reference proteome</keyword>
<reference evidence="2" key="1">
    <citation type="submission" date="2015-01" db="EMBL/GenBank/DDBJ databases">
        <authorList>
            <person name="Aksoy S."/>
            <person name="Warren W."/>
            <person name="Wilson R.K."/>
        </authorList>
    </citation>
    <scope>NUCLEOTIDE SEQUENCE [LARGE SCALE GENOMIC DNA]</scope>
    <source>
        <strain evidence="2">IAEA</strain>
    </source>
</reference>
<accession>A0A1B0C2J5</accession>
<proteinExistence type="predicted"/>
<dbReference type="EMBL" id="JXJN01024561">
    <property type="status" value="NOT_ANNOTATED_CDS"/>
    <property type="molecule type" value="Genomic_DNA"/>
</dbReference>